<sequence>MIVVKRIAVGVLSAVVGSSLLLTAGAGTASATRAELTVKITDVAPNPVVVKGDDDTKVTIDVRTTEATRVDLRLRPDSDRARTLAEEEPKLFRHGDLWRFSADFDKSDFEGRWLAIAEAYDKDGKKVTDQVAFSVKHEQSTAPTRLSRFSAEPGSVRKGRWIHFSGRLQVREDWRWQGVDDEEVEIYFRSRGSSAWKYVTSADTDHRGRFYAKARAFRSGEFRAVFEGDDELGESVSRSDWVRVRTWRR</sequence>
<feature type="signal peptide" evidence="1">
    <location>
        <begin position="1"/>
        <end position="24"/>
    </location>
</feature>
<accession>A0A8J3WIL0</accession>
<evidence type="ECO:0000313" key="2">
    <source>
        <dbReference type="EMBL" id="GIH90575.1"/>
    </source>
</evidence>
<comment type="caution">
    <text evidence="2">The sequence shown here is derived from an EMBL/GenBank/DDBJ whole genome shotgun (WGS) entry which is preliminary data.</text>
</comment>
<evidence type="ECO:0000313" key="3">
    <source>
        <dbReference type="Proteomes" id="UP000619788"/>
    </source>
</evidence>
<protein>
    <submittedName>
        <fullName evidence="2">Uncharacterized protein</fullName>
    </submittedName>
</protein>
<keyword evidence="1" id="KW-0732">Signal</keyword>
<keyword evidence="3" id="KW-1185">Reference proteome</keyword>
<name>A0A8J3WIL0_9ACTN</name>
<organism evidence="2 3">
    <name type="scientific">Planobispora siamensis</name>
    <dbReference type="NCBI Taxonomy" id="936338"/>
    <lineage>
        <taxon>Bacteria</taxon>
        <taxon>Bacillati</taxon>
        <taxon>Actinomycetota</taxon>
        <taxon>Actinomycetes</taxon>
        <taxon>Streptosporangiales</taxon>
        <taxon>Streptosporangiaceae</taxon>
        <taxon>Planobispora</taxon>
    </lineage>
</organism>
<proteinExistence type="predicted"/>
<evidence type="ECO:0000256" key="1">
    <source>
        <dbReference type="SAM" id="SignalP"/>
    </source>
</evidence>
<dbReference type="EMBL" id="BOOJ01000012">
    <property type="protein sequence ID" value="GIH90575.1"/>
    <property type="molecule type" value="Genomic_DNA"/>
</dbReference>
<reference evidence="2 3" key="1">
    <citation type="submission" date="2021-01" db="EMBL/GenBank/DDBJ databases">
        <title>Whole genome shotgun sequence of Planobispora siamensis NBRC 107568.</title>
        <authorList>
            <person name="Komaki H."/>
            <person name="Tamura T."/>
        </authorList>
    </citation>
    <scope>NUCLEOTIDE SEQUENCE [LARGE SCALE GENOMIC DNA]</scope>
    <source>
        <strain evidence="2 3">NBRC 107568</strain>
    </source>
</reference>
<dbReference type="AlphaFoldDB" id="A0A8J3WIL0"/>
<gene>
    <name evidence="2" type="ORF">Psi01_12050</name>
</gene>
<dbReference type="Proteomes" id="UP000619788">
    <property type="component" value="Unassembled WGS sequence"/>
</dbReference>
<feature type="chain" id="PRO_5039614619" evidence="1">
    <location>
        <begin position="25"/>
        <end position="249"/>
    </location>
</feature>